<dbReference type="RefSeq" id="WP_013422941.1">
    <property type="nucleotide sequence ID" value="NC_014666.1"/>
</dbReference>
<dbReference type="InterPro" id="IPR003615">
    <property type="entry name" value="HNH_nuc"/>
</dbReference>
<feature type="compositionally biased region" description="Basic and acidic residues" evidence="2">
    <location>
        <begin position="480"/>
        <end position="502"/>
    </location>
</feature>
<dbReference type="GO" id="GO:0008270">
    <property type="term" value="F:zinc ion binding"/>
    <property type="evidence" value="ECO:0007669"/>
    <property type="project" value="InterPro"/>
</dbReference>
<keyword evidence="5" id="KW-1185">Reference proteome</keyword>
<accession>E3JBF0</accession>
<dbReference type="GO" id="GO:0004519">
    <property type="term" value="F:endonuclease activity"/>
    <property type="evidence" value="ECO:0007669"/>
    <property type="project" value="UniProtKB-KW"/>
</dbReference>
<dbReference type="Proteomes" id="UP000002484">
    <property type="component" value="Chromosome"/>
</dbReference>
<evidence type="ECO:0000259" key="3">
    <source>
        <dbReference type="SMART" id="SM00507"/>
    </source>
</evidence>
<evidence type="ECO:0000256" key="2">
    <source>
        <dbReference type="SAM" id="MobiDB-lite"/>
    </source>
</evidence>
<protein>
    <submittedName>
        <fullName evidence="4">HNH endonuclease</fullName>
    </submittedName>
</protein>
<dbReference type="InParanoid" id="E3JBF0"/>
<sequence length="502" mass="54214">MFEARGDHAPSSRSGSPDGIYPGIPSTHDSFAVSPSSNPPASDPSSSNIPPPDSAIVIGLLGRLDAVDATFDDILDGLTVCDPAATLSLAARLARLGARLEGVTIRTHVHLARLRPPGLGDETGDPYSAFAADELAAELAQSPRTMSSRLATAWEIAEQLPAALADLTAGLLDHTRLAALHQLTACLTAEQRATVEAAMLAGGRLASPPRWRRKIHRLVARLDPDAAAKRRRRARADRMIGIQALDDGMATLTAVLTAEDARAIYDRINQIARTDARTDGDTRSIDARRADVLAALLLGNRREHVTVELQVIASVGTLAGLDDNPAELVGFGPIPGEAGRALAADARWRRVLTDPVTGTVLDLGRRRVPTPELARLIRHQQSRCVFPGCGMPAAQTDIDHTVAHTEGGRTALDNLGLLCRHHHRAKHSGDWHLDQPRPGVFHWTSPVGRKYIIDTHNNDEEALLPNEDHRDLASPIPDSIRARSDRQPVPHQRVQLDDPCRF</sequence>
<dbReference type="InterPro" id="IPR003870">
    <property type="entry name" value="DUF222"/>
</dbReference>
<keyword evidence="4" id="KW-0255">Endonuclease</keyword>
<dbReference type="STRING" id="298654.FraEuI1c_1766"/>
<gene>
    <name evidence="4" type="ordered locus">FraEuI1c_1766</name>
</gene>
<dbReference type="eggNOG" id="COG1403">
    <property type="taxonomic scope" value="Bacteria"/>
</dbReference>
<evidence type="ECO:0000256" key="1">
    <source>
        <dbReference type="ARBA" id="ARBA00023450"/>
    </source>
</evidence>
<dbReference type="InterPro" id="IPR002711">
    <property type="entry name" value="HNH"/>
</dbReference>
<feature type="compositionally biased region" description="Basic and acidic residues" evidence="2">
    <location>
        <begin position="1"/>
        <end position="10"/>
    </location>
</feature>
<dbReference type="KEGG" id="fri:FraEuI1c_1766"/>
<feature type="region of interest" description="Disordered" evidence="2">
    <location>
        <begin position="1"/>
        <end position="51"/>
    </location>
</feature>
<organism evidence="4 5">
    <name type="scientific">Pseudofrankia inefficax (strain DSM 45817 / CECT 9037 / DDB 130130 / EuI1c)</name>
    <name type="common">Frankia inefficax</name>
    <dbReference type="NCBI Taxonomy" id="298654"/>
    <lineage>
        <taxon>Bacteria</taxon>
        <taxon>Bacillati</taxon>
        <taxon>Actinomycetota</taxon>
        <taxon>Actinomycetes</taxon>
        <taxon>Frankiales</taxon>
        <taxon>Frankiaceae</taxon>
        <taxon>Pseudofrankia</taxon>
    </lineage>
</organism>
<dbReference type="EMBL" id="CP002299">
    <property type="protein sequence ID" value="ADP79822.1"/>
    <property type="molecule type" value="Genomic_DNA"/>
</dbReference>
<evidence type="ECO:0000313" key="4">
    <source>
        <dbReference type="EMBL" id="ADP79822.1"/>
    </source>
</evidence>
<dbReference type="GO" id="GO:0003676">
    <property type="term" value="F:nucleic acid binding"/>
    <property type="evidence" value="ECO:0007669"/>
    <property type="project" value="InterPro"/>
</dbReference>
<keyword evidence="4" id="KW-0378">Hydrolase</keyword>
<dbReference type="CDD" id="cd00085">
    <property type="entry name" value="HNHc"/>
    <property type="match status" value="1"/>
</dbReference>
<evidence type="ECO:0000313" key="5">
    <source>
        <dbReference type="Proteomes" id="UP000002484"/>
    </source>
</evidence>
<dbReference type="SMART" id="SM00507">
    <property type="entry name" value="HNHc"/>
    <property type="match status" value="1"/>
</dbReference>
<feature type="region of interest" description="Disordered" evidence="2">
    <location>
        <begin position="467"/>
        <end position="502"/>
    </location>
</feature>
<name>E3JBF0_PSEI1</name>
<keyword evidence="4" id="KW-0540">Nuclease</keyword>
<reference evidence="4 5" key="1">
    <citation type="submission" date="2010-10" db="EMBL/GenBank/DDBJ databases">
        <title>Complete sequence of Frankia sp. EuI1c.</title>
        <authorList>
            <consortium name="US DOE Joint Genome Institute"/>
            <person name="Lucas S."/>
            <person name="Copeland A."/>
            <person name="Lapidus A."/>
            <person name="Cheng J.-F."/>
            <person name="Bruce D."/>
            <person name="Goodwin L."/>
            <person name="Pitluck S."/>
            <person name="Chertkov O."/>
            <person name="Detter J.C."/>
            <person name="Han C."/>
            <person name="Tapia R."/>
            <person name="Land M."/>
            <person name="Hauser L."/>
            <person name="Jeffries C."/>
            <person name="Kyrpides N."/>
            <person name="Ivanova N."/>
            <person name="Mikhailova N."/>
            <person name="Beauchemin N."/>
            <person name="Sen A."/>
            <person name="Sur S.A."/>
            <person name="Gtari M."/>
            <person name="Wall L."/>
            <person name="Tisa L."/>
            <person name="Woyke T."/>
        </authorList>
    </citation>
    <scope>NUCLEOTIDE SEQUENCE [LARGE SCALE GENOMIC DNA]</scope>
    <source>
        <strain evidence="5">DSM 45817 / CECT 9037 / EuI1c</strain>
    </source>
</reference>
<dbReference type="Pfam" id="PF01844">
    <property type="entry name" value="HNH"/>
    <property type="match status" value="1"/>
</dbReference>
<dbReference type="Pfam" id="PF02720">
    <property type="entry name" value="DUF222"/>
    <property type="match status" value="1"/>
</dbReference>
<proteinExistence type="inferred from homology"/>
<dbReference type="HOGENOM" id="CLU_021786_4_2_11"/>
<feature type="domain" description="HNH nuclease" evidence="3">
    <location>
        <begin position="372"/>
        <end position="424"/>
    </location>
</feature>
<comment type="similarity">
    <text evidence="1">Belongs to the Rv1128c/1148c/1588c/1702c/1945/3466 family.</text>
</comment>
<dbReference type="Gene3D" id="1.10.30.50">
    <property type="match status" value="1"/>
</dbReference>
<dbReference type="AlphaFoldDB" id="E3JBF0"/>